<reference evidence="1 2" key="1">
    <citation type="journal article" date="2021" name="Hortic Res">
        <title>Chromosome-scale assembly of the Dendrobium chrysotoxum genome enhances the understanding of orchid evolution.</title>
        <authorList>
            <person name="Zhang Y."/>
            <person name="Zhang G.Q."/>
            <person name="Zhang D."/>
            <person name="Liu X.D."/>
            <person name="Xu X.Y."/>
            <person name="Sun W.H."/>
            <person name="Yu X."/>
            <person name="Zhu X."/>
            <person name="Wang Z.W."/>
            <person name="Zhao X."/>
            <person name="Zhong W.Y."/>
            <person name="Chen H."/>
            <person name="Yin W.L."/>
            <person name="Huang T."/>
            <person name="Niu S.C."/>
            <person name="Liu Z.J."/>
        </authorList>
    </citation>
    <scope>NUCLEOTIDE SEQUENCE [LARGE SCALE GENOMIC DNA]</scope>
    <source>
        <strain evidence="1">Lindl</strain>
    </source>
</reference>
<sequence length="129" mass="13835">MSDKDSNIRALIEEKIQGKVIRHDIVIGLWNAQLKANLEETVEEEDSRNLGFPAATAKKVRDLGYLAAAMEDEALHLAFLVAVAEKKEIRELVFPAAAAIEGEPKGHGFPAATLEKEGVGGFGSPVAAL</sequence>
<accession>A0AAV7H9B0</accession>
<protein>
    <submittedName>
        <fullName evidence="1">Uncharacterized protein</fullName>
    </submittedName>
</protein>
<evidence type="ECO:0000313" key="2">
    <source>
        <dbReference type="Proteomes" id="UP000775213"/>
    </source>
</evidence>
<name>A0AAV7H9B0_DENCH</name>
<proteinExistence type="predicted"/>
<keyword evidence="2" id="KW-1185">Reference proteome</keyword>
<comment type="caution">
    <text evidence="1">The sequence shown here is derived from an EMBL/GenBank/DDBJ whole genome shotgun (WGS) entry which is preliminary data.</text>
</comment>
<organism evidence="1 2">
    <name type="scientific">Dendrobium chrysotoxum</name>
    <name type="common">Orchid</name>
    <dbReference type="NCBI Taxonomy" id="161865"/>
    <lineage>
        <taxon>Eukaryota</taxon>
        <taxon>Viridiplantae</taxon>
        <taxon>Streptophyta</taxon>
        <taxon>Embryophyta</taxon>
        <taxon>Tracheophyta</taxon>
        <taxon>Spermatophyta</taxon>
        <taxon>Magnoliopsida</taxon>
        <taxon>Liliopsida</taxon>
        <taxon>Asparagales</taxon>
        <taxon>Orchidaceae</taxon>
        <taxon>Epidendroideae</taxon>
        <taxon>Malaxideae</taxon>
        <taxon>Dendrobiinae</taxon>
        <taxon>Dendrobium</taxon>
    </lineage>
</organism>
<dbReference type="EMBL" id="JAGFBR010000007">
    <property type="protein sequence ID" value="KAH0464058.1"/>
    <property type="molecule type" value="Genomic_DNA"/>
</dbReference>
<gene>
    <name evidence="1" type="ORF">IEQ34_006844</name>
</gene>
<evidence type="ECO:0000313" key="1">
    <source>
        <dbReference type="EMBL" id="KAH0464058.1"/>
    </source>
</evidence>
<dbReference type="AlphaFoldDB" id="A0AAV7H9B0"/>
<dbReference type="Proteomes" id="UP000775213">
    <property type="component" value="Unassembled WGS sequence"/>
</dbReference>